<dbReference type="PANTHER" id="PTHR46060:SF2">
    <property type="entry name" value="HISTONE-LYSINE N-METHYLTRANSFERASE SETMAR"/>
    <property type="match status" value="1"/>
</dbReference>
<name>A0A0L7QPZ8_9HYME</name>
<dbReference type="GO" id="GO:0035861">
    <property type="term" value="C:site of double-strand break"/>
    <property type="evidence" value="ECO:0007669"/>
    <property type="project" value="TreeGrafter"/>
</dbReference>
<dbReference type="PANTHER" id="PTHR46060">
    <property type="entry name" value="MARINER MOS1 TRANSPOSASE-LIKE PROTEIN"/>
    <property type="match status" value="1"/>
</dbReference>
<dbReference type="GO" id="GO:0000729">
    <property type="term" value="P:DNA double-strand break processing"/>
    <property type="evidence" value="ECO:0007669"/>
    <property type="project" value="TreeGrafter"/>
</dbReference>
<dbReference type="Proteomes" id="UP000053825">
    <property type="component" value="Unassembled WGS sequence"/>
</dbReference>
<protein>
    <submittedName>
        <fullName evidence="1">Histone-lysine N-methyltransferase SETMAR</fullName>
    </submittedName>
</protein>
<dbReference type="GO" id="GO:0031297">
    <property type="term" value="P:replication fork processing"/>
    <property type="evidence" value="ECO:0007669"/>
    <property type="project" value="TreeGrafter"/>
</dbReference>
<dbReference type="GO" id="GO:0042800">
    <property type="term" value="F:histone H3K4 methyltransferase activity"/>
    <property type="evidence" value="ECO:0007669"/>
    <property type="project" value="TreeGrafter"/>
</dbReference>
<dbReference type="GO" id="GO:0000793">
    <property type="term" value="C:condensed chromosome"/>
    <property type="evidence" value="ECO:0007669"/>
    <property type="project" value="TreeGrafter"/>
</dbReference>
<dbReference type="InterPro" id="IPR036397">
    <property type="entry name" value="RNaseH_sf"/>
</dbReference>
<evidence type="ECO:0000313" key="1">
    <source>
        <dbReference type="EMBL" id="KOC60705.1"/>
    </source>
</evidence>
<dbReference type="AlphaFoldDB" id="A0A0L7QPZ8"/>
<sequence>RQQPALINRKDPILLHENVSSPHVASTTVQKLHQRRGIEILPHPLYSPDLSLTDFHFFRSLSNFLAKRRRFKK</sequence>
<dbReference type="InterPro" id="IPR052709">
    <property type="entry name" value="Transposase-MT_Hybrid"/>
</dbReference>
<dbReference type="GO" id="GO:0006303">
    <property type="term" value="P:double-strand break repair via nonhomologous end joining"/>
    <property type="evidence" value="ECO:0007669"/>
    <property type="project" value="TreeGrafter"/>
</dbReference>
<dbReference type="GO" id="GO:0005634">
    <property type="term" value="C:nucleus"/>
    <property type="evidence" value="ECO:0007669"/>
    <property type="project" value="TreeGrafter"/>
</dbReference>
<keyword evidence="1" id="KW-0489">Methyltransferase</keyword>
<dbReference type="STRING" id="597456.A0A0L7QPZ8"/>
<dbReference type="GO" id="GO:0046975">
    <property type="term" value="F:histone H3K36 methyltransferase activity"/>
    <property type="evidence" value="ECO:0007669"/>
    <property type="project" value="TreeGrafter"/>
</dbReference>
<dbReference type="GO" id="GO:0015074">
    <property type="term" value="P:DNA integration"/>
    <property type="evidence" value="ECO:0007669"/>
    <property type="project" value="TreeGrafter"/>
</dbReference>
<dbReference type="GO" id="GO:0003690">
    <property type="term" value="F:double-stranded DNA binding"/>
    <property type="evidence" value="ECO:0007669"/>
    <property type="project" value="TreeGrafter"/>
</dbReference>
<dbReference type="GO" id="GO:0044774">
    <property type="term" value="P:mitotic DNA integrity checkpoint signaling"/>
    <property type="evidence" value="ECO:0007669"/>
    <property type="project" value="TreeGrafter"/>
</dbReference>
<dbReference type="EMBL" id="KQ414797">
    <property type="protein sequence ID" value="KOC60705.1"/>
    <property type="molecule type" value="Genomic_DNA"/>
</dbReference>
<dbReference type="GO" id="GO:0003697">
    <property type="term" value="F:single-stranded DNA binding"/>
    <property type="evidence" value="ECO:0007669"/>
    <property type="project" value="TreeGrafter"/>
</dbReference>
<dbReference type="Gene3D" id="3.30.420.10">
    <property type="entry name" value="Ribonuclease H-like superfamily/Ribonuclease H"/>
    <property type="match status" value="1"/>
</dbReference>
<reference evidence="1 2" key="1">
    <citation type="submission" date="2015-07" db="EMBL/GenBank/DDBJ databases">
        <title>The genome of Habropoda laboriosa.</title>
        <authorList>
            <person name="Pan H."/>
            <person name="Kapheim K."/>
        </authorList>
    </citation>
    <scope>NUCLEOTIDE SEQUENCE [LARGE SCALE GENOMIC DNA]</scope>
    <source>
        <strain evidence="1">0110345459</strain>
    </source>
</reference>
<evidence type="ECO:0000313" key="2">
    <source>
        <dbReference type="Proteomes" id="UP000053825"/>
    </source>
</evidence>
<organism evidence="1 2">
    <name type="scientific">Habropoda laboriosa</name>
    <dbReference type="NCBI Taxonomy" id="597456"/>
    <lineage>
        <taxon>Eukaryota</taxon>
        <taxon>Metazoa</taxon>
        <taxon>Ecdysozoa</taxon>
        <taxon>Arthropoda</taxon>
        <taxon>Hexapoda</taxon>
        <taxon>Insecta</taxon>
        <taxon>Pterygota</taxon>
        <taxon>Neoptera</taxon>
        <taxon>Endopterygota</taxon>
        <taxon>Hymenoptera</taxon>
        <taxon>Apocrita</taxon>
        <taxon>Aculeata</taxon>
        <taxon>Apoidea</taxon>
        <taxon>Anthophila</taxon>
        <taxon>Apidae</taxon>
        <taxon>Habropoda</taxon>
    </lineage>
</organism>
<accession>A0A0L7QPZ8</accession>
<dbReference type="GO" id="GO:0044547">
    <property type="term" value="F:DNA topoisomerase binding"/>
    <property type="evidence" value="ECO:0007669"/>
    <property type="project" value="TreeGrafter"/>
</dbReference>
<dbReference type="GO" id="GO:0032259">
    <property type="term" value="P:methylation"/>
    <property type="evidence" value="ECO:0007669"/>
    <property type="project" value="UniProtKB-KW"/>
</dbReference>
<proteinExistence type="predicted"/>
<keyword evidence="2" id="KW-1185">Reference proteome</keyword>
<feature type="non-terminal residue" evidence="1">
    <location>
        <position position="1"/>
    </location>
</feature>
<keyword evidence="1" id="KW-0808">Transferase</keyword>
<gene>
    <name evidence="1" type="ORF">WH47_07448</name>
</gene>
<dbReference type="GO" id="GO:0000014">
    <property type="term" value="F:single-stranded DNA endodeoxyribonuclease activity"/>
    <property type="evidence" value="ECO:0007669"/>
    <property type="project" value="TreeGrafter"/>
</dbReference>